<dbReference type="Proteomes" id="UP000825935">
    <property type="component" value="Chromosome 11"/>
</dbReference>
<evidence type="ECO:0000313" key="4">
    <source>
        <dbReference type="Proteomes" id="UP000825935"/>
    </source>
</evidence>
<evidence type="ECO:0000259" key="2">
    <source>
        <dbReference type="Pfam" id="PF04937"/>
    </source>
</evidence>
<keyword evidence="4" id="KW-1185">Reference proteome</keyword>
<sequence>MPRKAGIEWDYVEKVKALPKGNWTVKCKFCAHTWDGGANRIRAHILALKGYGVGKCDQVPQHVKDSCRKIHARIPEHSFGESHVLRSVESVGEPSPCDELDFGLGESSSGHASKRSRGHVGPLDKAFDSQVRDDAYKAVRRFFFVEDIPFWKVRSPYFLEMLHAVGRVGTSFKAPSYQRLRGVELHKEVRCIEEDLLKIREKWKLFGCSIVCDGWSDTRNRPIINVMVSCIYGSVFLKSVDTSCEVKSGEFIFEILKDAILDVGPENVVQICMDNAANCVRAGYLVEQQWLHIFYTRCTCHCLDLLFEDIGKLAWVKPVLDNAVKVVTFVTMKPTVLALFRKFSTKDLVKPAQTRFAYMFIMLANLLDERVYNGLRSMMVSAEYVRKRVARTQKAEDVAAIVLSAFFWRNAREIVSISSPILRLLRLADREGATMGLIYELTDRMIERISALESIDSQRLEQVKDLCIARWDMLHSPLHAAGFILHPIWREKAPQMDRNWSTFSMIQTKRRGKLKPKNLEKLVYIHTNLRLINKIKERGFEKMEVTLDMIEKEEDDKRLLTLQEENDGDLPTYDIAASHANEDVDADIEVVDDDDDDDEEEEEEVDNDLED</sequence>
<dbReference type="EMBL" id="CM035416">
    <property type="protein sequence ID" value="KAH7425065.1"/>
    <property type="molecule type" value="Genomic_DNA"/>
</dbReference>
<feature type="compositionally biased region" description="Acidic residues" evidence="1">
    <location>
        <begin position="583"/>
        <end position="611"/>
    </location>
</feature>
<dbReference type="InterPro" id="IPR007021">
    <property type="entry name" value="DUF659"/>
</dbReference>
<dbReference type="PANTHER" id="PTHR32166">
    <property type="entry name" value="OSJNBA0013A04.12 PROTEIN"/>
    <property type="match status" value="1"/>
</dbReference>
<dbReference type="AlphaFoldDB" id="A0A8T2TUG2"/>
<accession>A0A8T2TUG2</accession>
<evidence type="ECO:0000256" key="1">
    <source>
        <dbReference type="SAM" id="MobiDB-lite"/>
    </source>
</evidence>
<dbReference type="OrthoDB" id="2012664at2759"/>
<reference evidence="3" key="1">
    <citation type="submission" date="2021-08" db="EMBL/GenBank/DDBJ databases">
        <title>WGS assembly of Ceratopteris richardii.</title>
        <authorList>
            <person name="Marchant D.B."/>
            <person name="Chen G."/>
            <person name="Jenkins J."/>
            <person name="Shu S."/>
            <person name="Leebens-Mack J."/>
            <person name="Grimwood J."/>
            <person name="Schmutz J."/>
            <person name="Soltis P."/>
            <person name="Soltis D."/>
            <person name="Chen Z.-H."/>
        </authorList>
    </citation>
    <scope>NUCLEOTIDE SEQUENCE</scope>
    <source>
        <strain evidence="3">Whitten #5841</strain>
        <tissue evidence="3">Leaf</tissue>
    </source>
</reference>
<evidence type="ECO:0000313" key="3">
    <source>
        <dbReference type="EMBL" id="KAH7425065.1"/>
    </source>
</evidence>
<protein>
    <recommendedName>
        <fullName evidence="2">DUF659 domain-containing protein</fullName>
    </recommendedName>
</protein>
<feature type="region of interest" description="Disordered" evidence="1">
    <location>
        <begin position="563"/>
        <end position="611"/>
    </location>
</feature>
<feature type="domain" description="DUF659" evidence="2">
    <location>
        <begin position="175"/>
        <end position="326"/>
    </location>
</feature>
<name>A0A8T2TUG2_CERRI</name>
<dbReference type="OMA" id="PSPCDEL"/>
<dbReference type="Pfam" id="PF04937">
    <property type="entry name" value="DUF659"/>
    <property type="match status" value="1"/>
</dbReference>
<dbReference type="PANTHER" id="PTHR32166:SF123">
    <property type="entry name" value="BED-TYPE DOMAIN-CONTAINING PROTEIN"/>
    <property type="match status" value="1"/>
</dbReference>
<dbReference type="InterPro" id="IPR012337">
    <property type="entry name" value="RNaseH-like_sf"/>
</dbReference>
<proteinExistence type="predicted"/>
<organism evidence="3 4">
    <name type="scientific">Ceratopteris richardii</name>
    <name type="common">Triangle waterfern</name>
    <dbReference type="NCBI Taxonomy" id="49495"/>
    <lineage>
        <taxon>Eukaryota</taxon>
        <taxon>Viridiplantae</taxon>
        <taxon>Streptophyta</taxon>
        <taxon>Embryophyta</taxon>
        <taxon>Tracheophyta</taxon>
        <taxon>Polypodiopsida</taxon>
        <taxon>Polypodiidae</taxon>
        <taxon>Polypodiales</taxon>
        <taxon>Pteridineae</taxon>
        <taxon>Pteridaceae</taxon>
        <taxon>Parkerioideae</taxon>
        <taxon>Ceratopteris</taxon>
    </lineage>
</organism>
<dbReference type="SUPFAM" id="SSF53098">
    <property type="entry name" value="Ribonuclease H-like"/>
    <property type="match status" value="1"/>
</dbReference>
<gene>
    <name evidence="3" type="ORF">KP509_11G038200</name>
</gene>
<comment type="caution">
    <text evidence="3">The sequence shown here is derived from an EMBL/GenBank/DDBJ whole genome shotgun (WGS) entry which is preliminary data.</text>
</comment>